<dbReference type="CDD" id="cd11648">
    <property type="entry name" value="RsmI"/>
    <property type="match status" value="1"/>
</dbReference>
<dbReference type="RefSeq" id="WP_072919046.1">
    <property type="nucleotide sequence ID" value="NZ_FQYQ01000027.1"/>
</dbReference>
<proteinExistence type="inferred from homology"/>
<evidence type="ECO:0000313" key="8">
    <source>
        <dbReference type="EMBL" id="SHJ53207.1"/>
    </source>
</evidence>
<evidence type="ECO:0000313" key="9">
    <source>
        <dbReference type="Proteomes" id="UP000184185"/>
    </source>
</evidence>
<dbReference type="AlphaFoldDB" id="A0A1M6K2Q2"/>
<gene>
    <name evidence="6" type="primary">rsmI</name>
    <name evidence="8" type="ORF">SAMN02745725_02763</name>
</gene>
<dbReference type="SUPFAM" id="SSF53790">
    <property type="entry name" value="Tetrapyrrole methylase"/>
    <property type="match status" value="1"/>
</dbReference>
<keyword evidence="4 6" id="KW-0808">Transferase</keyword>
<dbReference type="InterPro" id="IPR014777">
    <property type="entry name" value="4pyrrole_Mease_sub1"/>
</dbReference>
<dbReference type="FunFam" id="3.40.1010.10:FF:000002">
    <property type="entry name" value="Ribosomal RNA small subunit methyltransferase I"/>
    <property type="match status" value="1"/>
</dbReference>
<comment type="catalytic activity">
    <reaction evidence="6">
        <text>cytidine(1402) in 16S rRNA + S-adenosyl-L-methionine = 2'-O-methylcytidine(1402) in 16S rRNA + S-adenosyl-L-homocysteine + H(+)</text>
        <dbReference type="Rhea" id="RHEA:42924"/>
        <dbReference type="Rhea" id="RHEA-COMP:10285"/>
        <dbReference type="Rhea" id="RHEA-COMP:10286"/>
        <dbReference type="ChEBI" id="CHEBI:15378"/>
        <dbReference type="ChEBI" id="CHEBI:57856"/>
        <dbReference type="ChEBI" id="CHEBI:59789"/>
        <dbReference type="ChEBI" id="CHEBI:74495"/>
        <dbReference type="ChEBI" id="CHEBI:82748"/>
        <dbReference type="EC" id="2.1.1.198"/>
    </reaction>
</comment>
<protein>
    <recommendedName>
        <fullName evidence="6">Ribosomal RNA small subunit methyltransferase I</fullName>
        <ecNumber evidence="6">2.1.1.198</ecNumber>
    </recommendedName>
    <alternativeName>
        <fullName evidence="6">16S rRNA 2'-O-ribose C1402 methyltransferase</fullName>
    </alternativeName>
    <alternativeName>
        <fullName evidence="6">rRNA (cytidine-2'-O-)-methyltransferase RsmI</fullName>
    </alternativeName>
</protein>
<dbReference type="InterPro" id="IPR035996">
    <property type="entry name" value="4pyrrol_Methylase_sf"/>
</dbReference>
<dbReference type="InterPro" id="IPR000878">
    <property type="entry name" value="4pyrrol_Mease"/>
</dbReference>
<dbReference type="Gene3D" id="3.40.1010.10">
    <property type="entry name" value="Cobalt-precorrin-4 Transmethylase, Domain 1"/>
    <property type="match status" value="1"/>
</dbReference>
<keyword evidence="2 6" id="KW-0698">rRNA processing</keyword>
<accession>A0A1M6K2Q2</accession>
<dbReference type="PANTHER" id="PTHR46111">
    <property type="entry name" value="RIBOSOMAL RNA SMALL SUBUNIT METHYLTRANSFERASE I"/>
    <property type="match status" value="1"/>
</dbReference>
<keyword evidence="3 6" id="KW-0489">Methyltransferase</keyword>
<dbReference type="NCBIfam" id="TIGR00096">
    <property type="entry name" value="16S rRNA (cytidine(1402)-2'-O)-methyltransferase"/>
    <property type="match status" value="1"/>
</dbReference>
<evidence type="ECO:0000256" key="3">
    <source>
        <dbReference type="ARBA" id="ARBA00022603"/>
    </source>
</evidence>
<dbReference type="STRING" id="185007.SAMN02910350_02435"/>
<dbReference type="OrthoDB" id="9809084at2"/>
<evidence type="ECO:0000256" key="2">
    <source>
        <dbReference type="ARBA" id="ARBA00022552"/>
    </source>
</evidence>
<dbReference type="PANTHER" id="PTHR46111:SF1">
    <property type="entry name" value="RIBOSOMAL RNA SMALL SUBUNIT METHYLTRANSFERASE I"/>
    <property type="match status" value="1"/>
</dbReference>
<reference evidence="8 9" key="1">
    <citation type="submission" date="2016-11" db="EMBL/GenBank/DDBJ databases">
        <authorList>
            <person name="Jaros S."/>
            <person name="Januszkiewicz K."/>
            <person name="Wedrychowicz H."/>
        </authorList>
    </citation>
    <scope>NUCLEOTIDE SEQUENCE [LARGE SCALE GENOMIC DNA]</scope>
    <source>
        <strain evidence="8 9">DSM 14809</strain>
    </source>
</reference>
<dbReference type="GO" id="GO:0070677">
    <property type="term" value="F:rRNA (cytosine-2'-O-)-methyltransferase activity"/>
    <property type="evidence" value="ECO:0007669"/>
    <property type="project" value="UniProtKB-UniRule"/>
</dbReference>
<keyword evidence="5 6" id="KW-0949">S-adenosyl-L-methionine</keyword>
<dbReference type="EC" id="2.1.1.198" evidence="6"/>
<keyword evidence="1 6" id="KW-0963">Cytoplasm</keyword>
<dbReference type="EMBL" id="FQYQ01000027">
    <property type="protein sequence ID" value="SHJ53207.1"/>
    <property type="molecule type" value="Genomic_DNA"/>
</dbReference>
<dbReference type="FunFam" id="3.30.950.10:FF:000002">
    <property type="entry name" value="Ribosomal RNA small subunit methyltransferase I"/>
    <property type="match status" value="1"/>
</dbReference>
<evidence type="ECO:0000256" key="1">
    <source>
        <dbReference type="ARBA" id="ARBA00022490"/>
    </source>
</evidence>
<feature type="domain" description="Tetrapyrrole methylase" evidence="7">
    <location>
        <begin position="4"/>
        <end position="202"/>
    </location>
</feature>
<dbReference type="InterPro" id="IPR008189">
    <property type="entry name" value="rRNA_ssu_MeTfrase_I"/>
</dbReference>
<evidence type="ECO:0000256" key="5">
    <source>
        <dbReference type="ARBA" id="ARBA00022691"/>
    </source>
</evidence>
<dbReference type="Proteomes" id="UP000184185">
    <property type="component" value="Unassembled WGS sequence"/>
</dbReference>
<organism evidence="8 9">
    <name type="scientific">Pseudobutyrivibrio xylanivorans DSM 14809</name>
    <dbReference type="NCBI Taxonomy" id="1123012"/>
    <lineage>
        <taxon>Bacteria</taxon>
        <taxon>Bacillati</taxon>
        <taxon>Bacillota</taxon>
        <taxon>Clostridia</taxon>
        <taxon>Lachnospirales</taxon>
        <taxon>Lachnospiraceae</taxon>
        <taxon>Pseudobutyrivibrio</taxon>
    </lineage>
</organism>
<evidence type="ECO:0000256" key="6">
    <source>
        <dbReference type="HAMAP-Rule" id="MF_01877"/>
    </source>
</evidence>
<dbReference type="PIRSF" id="PIRSF005917">
    <property type="entry name" value="MTase_YraL"/>
    <property type="match status" value="1"/>
</dbReference>
<comment type="function">
    <text evidence="6">Catalyzes the 2'-O-methylation of the ribose of cytidine 1402 (C1402) in 16S rRNA.</text>
</comment>
<keyword evidence="9" id="KW-1185">Reference proteome</keyword>
<comment type="subcellular location">
    <subcellularLocation>
        <location evidence="6">Cytoplasm</location>
    </subcellularLocation>
</comment>
<dbReference type="HAMAP" id="MF_01877">
    <property type="entry name" value="16SrRNA_methyltr_I"/>
    <property type="match status" value="1"/>
</dbReference>
<sequence>MSGTLYLVATPIGNLEDMTFRAVRILKEADLIAAEDTRNSIKLLNHFEIDTPMTSYHEFNKVEKAHTLIAKLKEGQNIAVVTDAGTPGISDPGEELVAMCYEEGIEVTSVPGPAACITAVTMSGQACRRFAFEAFLPKDKKERRRILEELKTETRTIIIYEAPHHLIATLKELTETLGEDRGITLCRELTKKHEEKEKTTLGGALKSYETKEPRGEYVLVLAGKSKAEVIEEARAAFEEMTIQEHMDMYLNQGMDKKEAMKAVAKDRGVSKRDIYNALLD</sequence>
<dbReference type="Pfam" id="PF00590">
    <property type="entry name" value="TP_methylase"/>
    <property type="match status" value="1"/>
</dbReference>
<dbReference type="Gene3D" id="3.30.950.10">
    <property type="entry name" value="Methyltransferase, Cobalt-precorrin-4 Transmethylase, Domain 2"/>
    <property type="match status" value="1"/>
</dbReference>
<name>A0A1M6K2Q2_PSEXY</name>
<evidence type="ECO:0000259" key="7">
    <source>
        <dbReference type="Pfam" id="PF00590"/>
    </source>
</evidence>
<dbReference type="InterPro" id="IPR014776">
    <property type="entry name" value="4pyrrole_Mease_sub2"/>
</dbReference>
<dbReference type="GO" id="GO:0005737">
    <property type="term" value="C:cytoplasm"/>
    <property type="evidence" value="ECO:0007669"/>
    <property type="project" value="UniProtKB-SubCell"/>
</dbReference>
<comment type="similarity">
    <text evidence="6">Belongs to the methyltransferase superfamily. RsmI family.</text>
</comment>
<evidence type="ECO:0000256" key="4">
    <source>
        <dbReference type="ARBA" id="ARBA00022679"/>
    </source>
</evidence>